<reference evidence="1" key="1">
    <citation type="submission" date="2021-02" db="EMBL/GenBank/DDBJ databases">
        <authorList>
            <person name="Nowell W R."/>
        </authorList>
    </citation>
    <scope>NUCLEOTIDE SEQUENCE</scope>
</reference>
<proteinExistence type="predicted"/>
<protein>
    <submittedName>
        <fullName evidence="1">Uncharacterized protein</fullName>
    </submittedName>
</protein>
<sequence length="98" mass="11471">MRPTEILRINNNGFLNDRDEMAVYFEIHVYFPCLESGLDETIYTDNRIMTDAFDEEIKNKYLAASDLGQQAEIIIENNPYLLMRQAFDKTATRLKKTT</sequence>
<dbReference type="AlphaFoldDB" id="A0A815BK06"/>
<keyword evidence="2" id="KW-1185">Reference proteome</keyword>
<accession>A0A815BK06</accession>
<organism evidence="1 2">
    <name type="scientific">Rotaria sordida</name>
    <dbReference type="NCBI Taxonomy" id="392033"/>
    <lineage>
        <taxon>Eukaryota</taxon>
        <taxon>Metazoa</taxon>
        <taxon>Spiralia</taxon>
        <taxon>Gnathifera</taxon>
        <taxon>Rotifera</taxon>
        <taxon>Eurotatoria</taxon>
        <taxon>Bdelloidea</taxon>
        <taxon>Philodinida</taxon>
        <taxon>Philodinidae</taxon>
        <taxon>Rotaria</taxon>
    </lineage>
</organism>
<dbReference type="EMBL" id="CAJNOL010001038">
    <property type="protein sequence ID" value="CAF1272611.1"/>
    <property type="molecule type" value="Genomic_DNA"/>
</dbReference>
<comment type="caution">
    <text evidence="1">The sequence shown here is derived from an EMBL/GenBank/DDBJ whole genome shotgun (WGS) entry which is preliminary data.</text>
</comment>
<name>A0A815BK06_9BILA</name>
<gene>
    <name evidence="1" type="ORF">JXQ802_LOCUS28067</name>
</gene>
<dbReference type="Proteomes" id="UP000663870">
    <property type="component" value="Unassembled WGS sequence"/>
</dbReference>
<evidence type="ECO:0000313" key="2">
    <source>
        <dbReference type="Proteomes" id="UP000663870"/>
    </source>
</evidence>
<evidence type="ECO:0000313" key="1">
    <source>
        <dbReference type="EMBL" id="CAF1272611.1"/>
    </source>
</evidence>